<dbReference type="Proteomes" id="UP000177817">
    <property type="component" value="Unassembled WGS sequence"/>
</dbReference>
<comment type="caution">
    <text evidence="2">The sequence shown here is derived from an EMBL/GenBank/DDBJ whole genome shotgun (WGS) entry which is preliminary data.</text>
</comment>
<dbReference type="InterPro" id="IPR000241">
    <property type="entry name" value="RlmKL-like_Mtase"/>
</dbReference>
<sequence length="402" mass="45274">MQTYAFILGSTPELSIEELLHVLPSLGYISEINKRFILFQGDIDCSAVLSRLGGTVKIGRVVHESEKYESFSVDVWLHALRSELASSEGKFVFGSSVYADDDRLVRFIRTLGVTLKKHVQKLSRPARYVANTEGLLSSVAVQKNHLLGRELLVLYSGSKYYFAFTSVVQDFEEYGERDFGRPMRNMRRGMLPPKLAQIFLNLADTKLSDNVLDPFCGGGTVIQEALLAGIGSAWGSDKDAGAIREAMSNLIWLKERYRLSEPHLAVCNIDSVSQKYEKNFFDVIVTEPFLGPAVLLRSSALTRFQFQSVIESSVKLYADFFRSVRGIMKQGGRMTVVFPLFTLFGRESTVGDLASYERFGWKLMAPEVGHALARPHLSPRGQLLYGRRKQIIQREITMWRAS</sequence>
<dbReference type="EMBL" id="MHKK01000024">
    <property type="protein sequence ID" value="OGY89792.1"/>
    <property type="molecule type" value="Genomic_DNA"/>
</dbReference>
<dbReference type="GO" id="GO:0030488">
    <property type="term" value="P:tRNA methylation"/>
    <property type="evidence" value="ECO:0007669"/>
    <property type="project" value="TreeGrafter"/>
</dbReference>
<dbReference type="Pfam" id="PF01170">
    <property type="entry name" value="UPF0020"/>
    <property type="match status" value="1"/>
</dbReference>
<gene>
    <name evidence="2" type="ORF">A2677_01640</name>
</gene>
<dbReference type="AlphaFoldDB" id="A0A1G2BL08"/>
<evidence type="ECO:0000313" key="2">
    <source>
        <dbReference type="EMBL" id="OGY89792.1"/>
    </source>
</evidence>
<dbReference type="PANTHER" id="PTHR14911:SF13">
    <property type="entry name" value="TRNA (GUANINE(6)-N2)-METHYLTRANSFERASE THUMP3"/>
    <property type="match status" value="1"/>
</dbReference>
<feature type="domain" description="Ribosomal RNA large subunit methyltransferase K/L-like methyltransferase" evidence="1">
    <location>
        <begin position="188"/>
        <end position="262"/>
    </location>
</feature>
<evidence type="ECO:0000259" key="1">
    <source>
        <dbReference type="Pfam" id="PF01170"/>
    </source>
</evidence>
<dbReference type="GO" id="GO:0016423">
    <property type="term" value="F:tRNA (guanine) methyltransferase activity"/>
    <property type="evidence" value="ECO:0007669"/>
    <property type="project" value="TreeGrafter"/>
</dbReference>
<reference evidence="2 3" key="1">
    <citation type="journal article" date="2016" name="Nat. Commun.">
        <title>Thousands of microbial genomes shed light on interconnected biogeochemical processes in an aquifer system.</title>
        <authorList>
            <person name="Anantharaman K."/>
            <person name="Brown C.T."/>
            <person name="Hug L.A."/>
            <person name="Sharon I."/>
            <person name="Castelle C.J."/>
            <person name="Probst A.J."/>
            <person name="Thomas B.C."/>
            <person name="Singh A."/>
            <person name="Wilkins M.J."/>
            <person name="Karaoz U."/>
            <person name="Brodie E.L."/>
            <person name="Williams K.H."/>
            <person name="Hubbard S.S."/>
            <person name="Banfield J.F."/>
        </authorList>
    </citation>
    <scope>NUCLEOTIDE SEQUENCE [LARGE SCALE GENOMIC DNA]</scope>
</reference>
<dbReference type="Gene3D" id="3.40.50.150">
    <property type="entry name" value="Vaccinia Virus protein VP39"/>
    <property type="match status" value="1"/>
</dbReference>
<dbReference type="InterPro" id="IPR029063">
    <property type="entry name" value="SAM-dependent_MTases_sf"/>
</dbReference>
<dbReference type="SUPFAM" id="SSF53335">
    <property type="entry name" value="S-adenosyl-L-methionine-dependent methyltransferases"/>
    <property type="match status" value="1"/>
</dbReference>
<name>A0A1G2BL08_9BACT</name>
<proteinExistence type="predicted"/>
<accession>A0A1G2BL08</accession>
<dbReference type="PANTHER" id="PTHR14911">
    <property type="entry name" value="THUMP DOMAIN-CONTAINING"/>
    <property type="match status" value="1"/>
</dbReference>
<dbReference type="PRINTS" id="PR00507">
    <property type="entry name" value="N12N6MTFRASE"/>
</dbReference>
<organism evidence="2 3">
    <name type="scientific">Candidatus Komeilibacteria bacterium RIFCSPHIGHO2_01_FULL_52_14</name>
    <dbReference type="NCBI Taxonomy" id="1798549"/>
    <lineage>
        <taxon>Bacteria</taxon>
        <taxon>Candidatus Komeiliibacteriota</taxon>
    </lineage>
</organism>
<dbReference type="CDD" id="cd02440">
    <property type="entry name" value="AdoMet_MTases"/>
    <property type="match status" value="1"/>
</dbReference>
<evidence type="ECO:0000313" key="3">
    <source>
        <dbReference type="Proteomes" id="UP000177817"/>
    </source>
</evidence>
<protein>
    <recommendedName>
        <fullName evidence="1">Ribosomal RNA large subunit methyltransferase K/L-like methyltransferase domain-containing protein</fullName>
    </recommendedName>
</protein>